<dbReference type="GO" id="GO:0005743">
    <property type="term" value="C:mitochondrial inner membrane"/>
    <property type="evidence" value="ECO:0007669"/>
    <property type="project" value="TreeGrafter"/>
</dbReference>
<evidence type="ECO:0000313" key="2">
    <source>
        <dbReference type="Proteomes" id="UP000077266"/>
    </source>
</evidence>
<sequence length="209" mass="23561">MSSSSSLTKSGVVRVLALPLSRRLKLTYYHVMQPPPAETTDGPNLLKRGVTKAVQLWDKMGDKPEGNWQRRIYVYGQKLMDRLEYEELALKVVDPSRAAPDGALLLHPTTQPGAKLEPAAEWAAYLQERMPRHRRGAITWAAISPLTAPFMIVPIIPNLPFFFCVWRAWSHWQGLSRVLSSSSSCLPPSRYCARPERVSVDALRVVWSP</sequence>
<keyword evidence="2" id="KW-1185">Reference proteome</keyword>
<proteinExistence type="predicted"/>
<dbReference type="InterPro" id="IPR018786">
    <property type="entry name" value="Mit_KHE1"/>
</dbReference>
<dbReference type="GO" id="GO:0006813">
    <property type="term" value="P:potassium ion transport"/>
    <property type="evidence" value="ECO:0007669"/>
    <property type="project" value="TreeGrafter"/>
</dbReference>
<dbReference type="STRING" id="1314781.A0A166B2P1"/>
<organism evidence="1 2">
    <name type="scientific">Exidia glandulosa HHB12029</name>
    <dbReference type="NCBI Taxonomy" id="1314781"/>
    <lineage>
        <taxon>Eukaryota</taxon>
        <taxon>Fungi</taxon>
        <taxon>Dikarya</taxon>
        <taxon>Basidiomycota</taxon>
        <taxon>Agaricomycotina</taxon>
        <taxon>Agaricomycetes</taxon>
        <taxon>Auriculariales</taxon>
        <taxon>Exidiaceae</taxon>
        <taxon>Exidia</taxon>
    </lineage>
</organism>
<dbReference type="AlphaFoldDB" id="A0A166B2P1"/>
<dbReference type="InParanoid" id="A0A166B2P1"/>
<dbReference type="GO" id="GO:1902600">
    <property type="term" value="P:proton transmembrane transport"/>
    <property type="evidence" value="ECO:0007669"/>
    <property type="project" value="TreeGrafter"/>
</dbReference>
<dbReference type="FunCoup" id="A0A166B2P1">
    <property type="interactions" value="15"/>
</dbReference>
<dbReference type="OrthoDB" id="5562676at2759"/>
<dbReference type="PANTHER" id="PTHR28062:SF1">
    <property type="entry name" value="TRANSMEMBRANE PROTEIN"/>
    <property type="match status" value="1"/>
</dbReference>
<dbReference type="Pfam" id="PF10173">
    <property type="entry name" value="Mit_KHE1"/>
    <property type="match status" value="1"/>
</dbReference>
<dbReference type="EMBL" id="KV425931">
    <property type="protein sequence ID" value="KZV97369.1"/>
    <property type="molecule type" value="Genomic_DNA"/>
</dbReference>
<reference evidence="1 2" key="1">
    <citation type="journal article" date="2016" name="Mol. Biol. Evol.">
        <title>Comparative Genomics of Early-Diverging Mushroom-Forming Fungi Provides Insights into the Origins of Lignocellulose Decay Capabilities.</title>
        <authorList>
            <person name="Nagy L.G."/>
            <person name="Riley R."/>
            <person name="Tritt A."/>
            <person name="Adam C."/>
            <person name="Daum C."/>
            <person name="Floudas D."/>
            <person name="Sun H."/>
            <person name="Yadav J.S."/>
            <person name="Pangilinan J."/>
            <person name="Larsson K.H."/>
            <person name="Matsuura K."/>
            <person name="Barry K."/>
            <person name="Labutti K."/>
            <person name="Kuo R."/>
            <person name="Ohm R.A."/>
            <person name="Bhattacharya S.S."/>
            <person name="Shirouzu T."/>
            <person name="Yoshinaga Y."/>
            <person name="Martin F.M."/>
            <person name="Grigoriev I.V."/>
            <person name="Hibbett D.S."/>
        </authorList>
    </citation>
    <scope>NUCLEOTIDE SEQUENCE [LARGE SCALE GENOMIC DNA]</scope>
    <source>
        <strain evidence="1 2">HHB12029</strain>
    </source>
</reference>
<dbReference type="PANTHER" id="PTHR28062">
    <property type="entry name" value="K+-H+ EXCHANGE-LIKE PROTEIN"/>
    <property type="match status" value="1"/>
</dbReference>
<evidence type="ECO:0000313" key="1">
    <source>
        <dbReference type="EMBL" id="KZV97369.1"/>
    </source>
</evidence>
<protein>
    <submittedName>
        <fullName evidence="1">Uncharacterized protein</fullName>
    </submittedName>
</protein>
<dbReference type="Proteomes" id="UP000077266">
    <property type="component" value="Unassembled WGS sequence"/>
</dbReference>
<accession>A0A166B2P1</accession>
<name>A0A166B2P1_EXIGL</name>
<gene>
    <name evidence="1" type="ORF">EXIGLDRAFT_379144</name>
</gene>